<protein>
    <submittedName>
        <fullName evidence="1">RstC protein</fullName>
    </submittedName>
</protein>
<reference evidence="1" key="2">
    <citation type="submission" date="2008-07" db="EMBL/GenBank/DDBJ databases">
        <authorList>
            <consortium name="Broad Institute Genome Sequencing Platform"/>
            <person name="Colwell R."/>
            <person name="Grim C.J."/>
            <person name="Young S."/>
            <person name="Jaffe D."/>
            <person name="Gnerre S."/>
            <person name="Berlin A."/>
            <person name="Heiman D."/>
            <person name="Hepburn T."/>
            <person name="Shea T."/>
            <person name="Sykes S."/>
            <person name="Alvarado L."/>
            <person name="Kodira C."/>
            <person name="Heidelberg J."/>
            <person name="Lander E."/>
            <person name="Galagan J."/>
            <person name="Nusbaum C."/>
            <person name="Birren B."/>
        </authorList>
    </citation>
    <scope>NUCLEOTIDE SEQUENCE [LARGE SCALE GENOMIC DNA]</scope>
    <source>
        <strain evidence="1">MO10</strain>
    </source>
</reference>
<evidence type="ECO:0000313" key="1">
    <source>
        <dbReference type="EMBL" id="EET22693.1"/>
    </source>
</evidence>
<name>A0A0X1KWR1_VIBCO</name>
<dbReference type="Proteomes" id="UP000004687">
    <property type="component" value="Unassembled WGS sequence"/>
</dbReference>
<reference evidence="1" key="1">
    <citation type="submission" date="2005-09" db="EMBL/GenBank/DDBJ databases">
        <title>Annotation of Vibrio cholerae MO10.</title>
        <authorList>
            <person name="Colwell R."/>
            <person name="Grim C.J."/>
            <person name="Young S."/>
            <person name="Jaffe D."/>
            <person name="Gnerre S."/>
            <person name="Berlin A."/>
            <person name="Heiman D."/>
            <person name="Hepburn T."/>
            <person name="Shea T."/>
            <person name="Sykes S."/>
            <person name="Yandava C."/>
            <person name="Alvarado L."/>
            <person name="Kodira C."/>
            <person name="Borodovsky M."/>
            <person name="Heidelberg J."/>
            <person name="Lander E."/>
            <person name="Galagan J."/>
            <person name="Nusbaum C."/>
            <person name="Birren B."/>
        </authorList>
    </citation>
    <scope>NUCLEOTIDE SEQUENCE [LARGE SCALE GENOMIC DNA]</scope>
    <source>
        <strain evidence="1">MO10</strain>
    </source>
</reference>
<organism evidence="1">
    <name type="scientific">Vibrio cholerae (strain MO10)</name>
    <dbReference type="NCBI Taxonomy" id="345072"/>
    <lineage>
        <taxon>Bacteria</taxon>
        <taxon>Pseudomonadati</taxon>
        <taxon>Pseudomonadota</taxon>
        <taxon>Gammaproteobacteria</taxon>
        <taxon>Vibrionales</taxon>
        <taxon>Vibrionaceae</taxon>
        <taxon>Vibrio</taxon>
    </lineage>
</organism>
<gene>
    <name evidence="1" type="ORF">VchoM_00719</name>
</gene>
<dbReference type="AlphaFoldDB" id="A0A0X1KWR1"/>
<dbReference type="HOGENOM" id="CLU_2637074_0_0_6"/>
<sequence>MVTNGLTDCDRVCFFAEFAMITALTGWGDHQGEELRSSAQGGQILNNQIWLEINNQFWLMQYTGFGYLWATIRKKEG</sequence>
<proteinExistence type="predicted"/>
<accession>A0A0X1KWR1</accession>
<dbReference type="EMBL" id="DS990136">
    <property type="protein sequence ID" value="EET22693.1"/>
    <property type="molecule type" value="Genomic_DNA"/>
</dbReference>